<organism evidence="2 3">
    <name type="scientific">Echria macrotheca</name>
    <dbReference type="NCBI Taxonomy" id="438768"/>
    <lineage>
        <taxon>Eukaryota</taxon>
        <taxon>Fungi</taxon>
        <taxon>Dikarya</taxon>
        <taxon>Ascomycota</taxon>
        <taxon>Pezizomycotina</taxon>
        <taxon>Sordariomycetes</taxon>
        <taxon>Sordariomycetidae</taxon>
        <taxon>Sordariales</taxon>
        <taxon>Schizotheciaceae</taxon>
        <taxon>Echria</taxon>
    </lineage>
</organism>
<keyword evidence="3" id="KW-1185">Reference proteome</keyword>
<dbReference type="EMBL" id="MU839841">
    <property type="protein sequence ID" value="KAK1751663.1"/>
    <property type="molecule type" value="Genomic_DNA"/>
</dbReference>
<evidence type="ECO:0000256" key="1">
    <source>
        <dbReference type="SAM" id="MobiDB-lite"/>
    </source>
</evidence>
<feature type="compositionally biased region" description="Polar residues" evidence="1">
    <location>
        <begin position="166"/>
        <end position="175"/>
    </location>
</feature>
<comment type="caution">
    <text evidence="2">The sequence shown here is derived from an EMBL/GenBank/DDBJ whole genome shotgun (WGS) entry which is preliminary data.</text>
</comment>
<dbReference type="AlphaFoldDB" id="A0AAJ0F5S9"/>
<name>A0AAJ0F5S9_9PEZI</name>
<protein>
    <recommendedName>
        <fullName evidence="4">Ubiquitin carboxyl-terminal hydrolase 19</fullName>
    </recommendedName>
</protein>
<gene>
    <name evidence="2" type="ORF">QBC47DRAFT_73324</name>
</gene>
<feature type="compositionally biased region" description="Basic and acidic residues" evidence="1">
    <location>
        <begin position="444"/>
        <end position="459"/>
    </location>
</feature>
<feature type="region of interest" description="Disordered" evidence="1">
    <location>
        <begin position="383"/>
        <end position="596"/>
    </location>
</feature>
<feature type="region of interest" description="Disordered" evidence="1">
    <location>
        <begin position="122"/>
        <end position="175"/>
    </location>
</feature>
<feature type="compositionally biased region" description="Low complexity" evidence="1">
    <location>
        <begin position="540"/>
        <end position="552"/>
    </location>
</feature>
<proteinExistence type="predicted"/>
<evidence type="ECO:0000313" key="2">
    <source>
        <dbReference type="EMBL" id="KAK1751663.1"/>
    </source>
</evidence>
<feature type="region of interest" description="Disordered" evidence="1">
    <location>
        <begin position="46"/>
        <end position="82"/>
    </location>
</feature>
<feature type="compositionally biased region" description="Polar residues" evidence="1">
    <location>
        <begin position="462"/>
        <end position="474"/>
    </location>
</feature>
<reference evidence="2" key="1">
    <citation type="submission" date="2023-06" db="EMBL/GenBank/DDBJ databases">
        <title>Genome-scale phylogeny and comparative genomics of the fungal order Sordariales.</title>
        <authorList>
            <consortium name="Lawrence Berkeley National Laboratory"/>
            <person name="Hensen N."/>
            <person name="Bonometti L."/>
            <person name="Westerberg I."/>
            <person name="Brannstrom I.O."/>
            <person name="Guillou S."/>
            <person name="Cros-Aarteil S."/>
            <person name="Calhoun S."/>
            <person name="Haridas S."/>
            <person name="Kuo A."/>
            <person name="Mondo S."/>
            <person name="Pangilinan J."/>
            <person name="Riley R."/>
            <person name="Labutti K."/>
            <person name="Andreopoulos B."/>
            <person name="Lipzen A."/>
            <person name="Chen C."/>
            <person name="Yanf M."/>
            <person name="Daum C."/>
            <person name="Ng V."/>
            <person name="Clum A."/>
            <person name="Steindorff A."/>
            <person name="Ohm R."/>
            <person name="Martin F."/>
            <person name="Silar P."/>
            <person name="Natvig D."/>
            <person name="Lalanne C."/>
            <person name="Gautier V."/>
            <person name="Ament-Velasquez S.L."/>
            <person name="Kruys A."/>
            <person name="Hutchinson M.I."/>
            <person name="Powell A.J."/>
            <person name="Barry K."/>
            <person name="Miller A.N."/>
            <person name="Grigoriev I.V."/>
            <person name="Debuchy R."/>
            <person name="Gladieux P."/>
            <person name="Thoren M.H."/>
            <person name="Johannesson H."/>
        </authorList>
    </citation>
    <scope>NUCLEOTIDE SEQUENCE</scope>
    <source>
        <strain evidence="2">PSN4</strain>
    </source>
</reference>
<sequence length="596" mass="63237">MDPRFHITREEFLELRMDLKRLYSIQQQQSERLRVLEKRQADEASLKSVWQSPFPSALGGTPQQGPVHVPRSDEAAEDDLDEQTQSLLGSLHLEADDEPIRRGAASRANSVRFDESALHGANWAQSRHSGDFGPIGSSGGLGGHQMERSLSYKSDGRHSSAGHSVHSMQSGVSGRASSIGLDTNFSIGGRDDDSSVGMPEPSRVLFVLPSAPTIIRCWLTPDFTSASLLYAVVSSASSVSAVAYSLLKELNLVDQIHRDPDGVDEVSLSVYLAEARVLRSHSRSPSPAQLPSISCSFKVMGSDQAPASSSKSIRVFIGSDTLRLHSADILLSSNSMTLYSDNRDKLNLPFIRPEDDSVYKNLSVCDMAPGKPKLNAAAPEFVSSDKAATPQAQPPDRAKSVEAGSEGVLSPTSRPPESEPGAKSTASQSGGEDEKPGESTQEAGAKKEGSTATEGRREFSAAIQTSWRQAVSGGSESGLRDSTPLSGYQPAPRSRSMKILRPMKSSSKTGTAQDGSKPGDPRRRGQESQGTSLVGGSGWGKRSTSVGTSRTSGSGGEPSQSSTVAANEGKEAKSPGNSLGGAMAFSWIPTKTSQDF</sequence>
<evidence type="ECO:0000313" key="3">
    <source>
        <dbReference type="Proteomes" id="UP001239445"/>
    </source>
</evidence>
<dbReference type="Proteomes" id="UP001239445">
    <property type="component" value="Unassembled WGS sequence"/>
</dbReference>
<feature type="compositionally biased region" description="Basic and acidic residues" evidence="1">
    <location>
        <begin position="517"/>
        <end position="526"/>
    </location>
</feature>
<evidence type="ECO:0008006" key="4">
    <source>
        <dbReference type="Google" id="ProtNLM"/>
    </source>
</evidence>
<feature type="compositionally biased region" description="Polar residues" evidence="1">
    <location>
        <begin position="504"/>
        <end position="514"/>
    </location>
</feature>
<accession>A0AAJ0F5S9</accession>